<comment type="caution">
    <text evidence="2">The sequence shown here is derived from an EMBL/GenBank/DDBJ whole genome shotgun (WGS) entry which is preliminary data.</text>
</comment>
<protein>
    <submittedName>
        <fullName evidence="2">Uncharacterized protein</fullName>
    </submittedName>
</protein>
<gene>
    <name evidence="2" type="ORF">ERUC_LOCUS17426</name>
</gene>
<feature type="transmembrane region" description="Helical" evidence="1">
    <location>
        <begin position="106"/>
        <end position="126"/>
    </location>
</feature>
<keyword evidence="1" id="KW-0472">Membrane</keyword>
<reference evidence="2 3" key="1">
    <citation type="submission" date="2022-03" db="EMBL/GenBank/DDBJ databases">
        <authorList>
            <person name="Macdonald S."/>
            <person name="Ahmed S."/>
            <person name="Newling K."/>
        </authorList>
    </citation>
    <scope>NUCLEOTIDE SEQUENCE [LARGE SCALE GENOMIC DNA]</scope>
</reference>
<dbReference type="Proteomes" id="UP001642260">
    <property type="component" value="Unassembled WGS sequence"/>
</dbReference>
<organism evidence="2 3">
    <name type="scientific">Eruca vesicaria subsp. sativa</name>
    <name type="common">Garden rocket</name>
    <name type="synonym">Eruca sativa</name>
    <dbReference type="NCBI Taxonomy" id="29727"/>
    <lineage>
        <taxon>Eukaryota</taxon>
        <taxon>Viridiplantae</taxon>
        <taxon>Streptophyta</taxon>
        <taxon>Embryophyta</taxon>
        <taxon>Tracheophyta</taxon>
        <taxon>Spermatophyta</taxon>
        <taxon>Magnoliopsida</taxon>
        <taxon>eudicotyledons</taxon>
        <taxon>Gunneridae</taxon>
        <taxon>Pentapetalae</taxon>
        <taxon>rosids</taxon>
        <taxon>malvids</taxon>
        <taxon>Brassicales</taxon>
        <taxon>Brassicaceae</taxon>
        <taxon>Brassiceae</taxon>
        <taxon>Eruca</taxon>
    </lineage>
</organism>
<dbReference type="AlphaFoldDB" id="A0ABC8JZ63"/>
<keyword evidence="1" id="KW-0812">Transmembrane</keyword>
<feature type="transmembrane region" description="Helical" evidence="1">
    <location>
        <begin position="138"/>
        <end position="171"/>
    </location>
</feature>
<accession>A0ABC8JZ63</accession>
<evidence type="ECO:0000256" key="1">
    <source>
        <dbReference type="SAM" id="Phobius"/>
    </source>
</evidence>
<sequence length="184" mass="20917">MSDERIRGVNCSGMRFIYYAWAFFISFLSLQGAIIGMRLEKEYMIRYAIMCGVTVAYVGMLIRCLFKDVPVPKYRIGLEGRVGILWVLMIYIYLSTHYCHCKDKIVPVAIGHLVSVGGLSLMLLAWPAEDFNGLQIIVIIFVVNGFGILCYFQSFSVFIFIPILLFSSLLVTSECSPRRQVINL</sequence>
<evidence type="ECO:0000313" key="2">
    <source>
        <dbReference type="EMBL" id="CAH8348664.1"/>
    </source>
</evidence>
<feature type="transmembrane region" description="Helical" evidence="1">
    <location>
        <begin position="74"/>
        <end position="94"/>
    </location>
</feature>
<dbReference type="EMBL" id="CAKOAT010160933">
    <property type="protein sequence ID" value="CAH8348664.1"/>
    <property type="molecule type" value="Genomic_DNA"/>
</dbReference>
<feature type="transmembrane region" description="Helical" evidence="1">
    <location>
        <begin position="44"/>
        <end position="62"/>
    </location>
</feature>
<proteinExistence type="predicted"/>
<keyword evidence="1" id="KW-1133">Transmembrane helix</keyword>
<name>A0ABC8JZ63_ERUVS</name>
<feature type="transmembrane region" description="Helical" evidence="1">
    <location>
        <begin position="16"/>
        <end position="37"/>
    </location>
</feature>
<evidence type="ECO:0000313" key="3">
    <source>
        <dbReference type="Proteomes" id="UP001642260"/>
    </source>
</evidence>
<keyword evidence="3" id="KW-1185">Reference proteome</keyword>